<sequence length="57" mass="6843">MTPEEKIEQLEQQLRDMEHELALLMNKYYRKPWCCKFAASTNGWNHDSGCKNFVLCY</sequence>
<evidence type="ECO:0000313" key="2">
    <source>
        <dbReference type="Proteomes" id="UP000240704"/>
    </source>
</evidence>
<dbReference type="KEGG" id="vg:54987016"/>
<keyword evidence="2" id="KW-1185">Reference proteome</keyword>
<dbReference type="GeneID" id="54987016"/>
<reference evidence="2" key="1">
    <citation type="submission" date="2017-11" db="EMBL/GenBank/DDBJ databases">
        <title>Genome sequence and characterization of the novel virulent phage PMBT3 infecting Pseudomonas sp.</title>
        <authorList>
            <person name="Koberg S."/>
            <person name="Brinks E."/>
            <person name="Heller K.J."/>
            <person name="Neve H."/>
            <person name="Franz C.M.A.P."/>
        </authorList>
    </citation>
    <scope>NUCLEOTIDE SEQUENCE [LARGE SCALE GENOMIC DNA]</scope>
</reference>
<dbReference type="RefSeq" id="YP_009796626.1">
    <property type="nucleotide sequence ID" value="NC_047902.1"/>
</dbReference>
<proteinExistence type="predicted"/>
<dbReference type="Proteomes" id="UP000240704">
    <property type="component" value="Segment"/>
</dbReference>
<accession>A0A2I6PI51</accession>
<protein>
    <submittedName>
        <fullName evidence="1">Uncharacterized protein</fullName>
    </submittedName>
</protein>
<organism evidence="1 2">
    <name type="scientific">Pseudomonas phage PMBT3</name>
    <dbReference type="NCBI Taxonomy" id="2059856"/>
    <lineage>
        <taxon>Viruses</taxon>
        <taxon>Duplodnaviria</taxon>
        <taxon>Heunggongvirae</taxon>
        <taxon>Uroviricota</taxon>
        <taxon>Caudoviricetes</taxon>
        <taxon>Maxrubnervirus</taxon>
        <taxon>Maxrubnervirus PMBT3</taxon>
    </lineage>
</organism>
<evidence type="ECO:0000313" key="1">
    <source>
        <dbReference type="EMBL" id="AUM59677.1"/>
    </source>
</evidence>
<name>A0A2I6PI51_9CAUD</name>
<dbReference type="EMBL" id="MG596799">
    <property type="protein sequence ID" value="AUM59677.1"/>
    <property type="molecule type" value="Genomic_DNA"/>
</dbReference>